<dbReference type="EMBL" id="DACXIC010000004">
    <property type="protein sequence ID" value="HAU4355612.1"/>
    <property type="molecule type" value="Genomic_DNA"/>
</dbReference>
<gene>
    <name evidence="2" type="ORF">F6W21_04630</name>
</gene>
<feature type="transmembrane region" description="Helical" evidence="1">
    <location>
        <begin position="5"/>
        <end position="22"/>
    </location>
</feature>
<reference evidence="2" key="1">
    <citation type="journal article" date="2018" name="Genome Biol.">
        <title>SKESA: strategic k-mer extension for scrupulous assemblies.</title>
        <authorList>
            <person name="Souvorov A."/>
            <person name="Agarwala R."/>
            <person name="Lipman D.J."/>
        </authorList>
    </citation>
    <scope>NUCLEOTIDE SEQUENCE</scope>
    <source>
        <strain evidence="2">AUSMDU00005748</strain>
    </source>
</reference>
<proteinExistence type="predicted"/>
<feature type="transmembrane region" description="Helical" evidence="1">
    <location>
        <begin position="28"/>
        <end position="51"/>
    </location>
</feature>
<accession>A0AAD3UGZ8</accession>
<dbReference type="AlphaFoldDB" id="A0AAD3UGZ8"/>
<sequence>MPDNVIYFQLITPVIYVFPAVLPTVATVIFFTSFSGACRLIIEMILVIYLVKQMNVLNNKRMLNFRTKFHRFTQIWHSMRVFYFNVMINNNFLNIALPDADSATAMIWRQKRIR</sequence>
<evidence type="ECO:0000256" key="1">
    <source>
        <dbReference type="SAM" id="Phobius"/>
    </source>
</evidence>
<reference evidence="2" key="2">
    <citation type="submission" date="2019-09" db="EMBL/GenBank/DDBJ databases">
        <authorList>
            <consortium name="NCBI Pathogen Detection Project"/>
        </authorList>
    </citation>
    <scope>NUCLEOTIDE SEQUENCE</scope>
    <source>
        <strain evidence="2">AUSMDU00005748</strain>
    </source>
</reference>
<keyword evidence="1" id="KW-1133">Transmembrane helix</keyword>
<name>A0AAD3UGZ8_KLEOX</name>
<protein>
    <submittedName>
        <fullName evidence="2">Uncharacterized protein</fullName>
    </submittedName>
</protein>
<dbReference type="Proteomes" id="UP000868497">
    <property type="component" value="Unassembled WGS sequence"/>
</dbReference>
<organism evidence="2 3">
    <name type="scientific">Klebsiella oxytoca</name>
    <dbReference type="NCBI Taxonomy" id="571"/>
    <lineage>
        <taxon>Bacteria</taxon>
        <taxon>Pseudomonadati</taxon>
        <taxon>Pseudomonadota</taxon>
        <taxon>Gammaproteobacteria</taxon>
        <taxon>Enterobacterales</taxon>
        <taxon>Enterobacteriaceae</taxon>
        <taxon>Klebsiella/Raoultella group</taxon>
        <taxon>Klebsiella</taxon>
    </lineage>
</organism>
<keyword evidence="1" id="KW-0812">Transmembrane</keyword>
<keyword evidence="1" id="KW-0472">Membrane</keyword>
<evidence type="ECO:0000313" key="2">
    <source>
        <dbReference type="EMBL" id="HAU4355612.1"/>
    </source>
</evidence>
<evidence type="ECO:0000313" key="3">
    <source>
        <dbReference type="Proteomes" id="UP000868497"/>
    </source>
</evidence>
<comment type="caution">
    <text evidence="2">The sequence shown here is derived from an EMBL/GenBank/DDBJ whole genome shotgun (WGS) entry which is preliminary data.</text>
</comment>